<evidence type="ECO:0000256" key="2">
    <source>
        <dbReference type="ARBA" id="ARBA00012274"/>
    </source>
</evidence>
<feature type="domain" description="TSCPD" evidence="6">
    <location>
        <begin position="4"/>
        <end position="76"/>
    </location>
</feature>
<dbReference type="GO" id="GO:0004748">
    <property type="term" value="F:ribonucleoside-diphosphate reductase activity, thioredoxin disulfide as acceptor"/>
    <property type="evidence" value="ECO:0007669"/>
    <property type="project" value="UniProtKB-EC"/>
</dbReference>
<accession>A0A1I1KCY6</accession>
<comment type="catalytic activity">
    <reaction evidence="5">
        <text>a 2'-deoxyribonucleoside 5'-diphosphate + [thioredoxin]-disulfide + H2O = a ribonucleoside 5'-diphosphate + [thioredoxin]-dithiol</text>
        <dbReference type="Rhea" id="RHEA:23252"/>
        <dbReference type="Rhea" id="RHEA-COMP:10698"/>
        <dbReference type="Rhea" id="RHEA-COMP:10700"/>
        <dbReference type="ChEBI" id="CHEBI:15377"/>
        <dbReference type="ChEBI" id="CHEBI:29950"/>
        <dbReference type="ChEBI" id="CHEBI:50058"/>
        <dbReference type="ChEBI" id="CHEBI:57930"/>
        <dbReference type="ChEBI" id="CHEBI:73316"/>
        <dbReference type="EC" id="1.17.4.1"/>
    </reaction>
</comment>
<dbReference type="GO" id="GO:0071897">
    <property type="term" value="P:DNA biosynthetic process"/>
    <property type="evidence" value="ECO:0007669"/>
    <property type="project" value="UniProtKB-KW"/>
</dbReference>
<keyword evidence="8" id="KW-1185">Reference proteome</keyword>
<dbReference type="EC" id="1.17.4.1" evidence="2"/>
<keyword evidence="4" id="KW-0547">Nucleotide-binding</keyword>
<gene>
    <name evidence="7" type="ORF">SAMN05421842_10551</name>
</gene>
<dbReference type="Proteomes" id="UP000199263">
    <property type="component" value="Unassembled WGS sequence"/>
</dbReference>
<dbReference type="RefSeq" id="WP_090089397.1">
    <property type="nucleotide sequence ID" value="NZ_FOMG01000005.1"/>
</dbReference>
<evidence type="ECO:0000313" key="8">
    <source>
        <dbReference type="Proteomes" id="UP000199263"/>
    </source>
</evidence>
<dbReference type="EMBL" id="FOMG01000005">
    <property type="protein sequence ID" value="SFC55410.1"/>
    <property type="molecule type" value="Genomic_DNA"/>
</dbReference>
<organism evidence="7 8">
    <name type="scientific">Clostridium uliginosum</name>
    <dbReference type="NCBI Taxonomy" id="119641"/>
    <lineage>
        <taxon>Bacteria</taxon>
        <taxon>Bacillati</taxon>
        <taxon>Bacillota</taxon>
        <taxon>Clostridia</taxon>
        <taxon>Eubacteriales</taxon>
        <taxon>Clostridiaceae</taxon>
        <taxon>Clostridium</taxon>
    </lineage>
</organism>
<protein>
    <recommendedName>
        <fullName evidence="2">ribonucleoside-diphosphate reductase</fullName>
        <ecNumber evidence="2">1.17.4.1</ecNumber>
    </recommendedName>
</protein>
<evidence type="ECO:0000313" key="7">
    <source>
        <dbReference type="EMBL" id="SFC55410.1"/>
    </source>
</evidence>
<keyword evidence="3" id="KW-0237">DNA synthesis</keyword>
<proteinExistence type="inferred from homology"/>
<evidence type="ECO:0000259" key="6">
    <source>
        <dbReference type="Pfam" id="PF12637"/>
    </source>
</evidence>
<dbReference type="Pfam" id="PF12637">
    <property type="entry name" value="TSCPD"/>
    <property type="match status" value="1"/>
</dbReference>
<name>A0A1I1KCY6_9CLOT</name>
<dbReference type="AlphaFoldDB" id="A0A1I1KCY6"/>
<evidence type="ECO:0000256" key="3">
    <source>
        <dbReference type="ARBA" id="ARBA00022634"/>
    </source>
</evidence>
<evidence type="ECO:0000256" key="4">
    <source>
        <dbReference type="ARBA" id="ARBA00022741"/>
    </source>
</evidence>
<reference evidence="7 8" key="1">
    <citation type="submission" date="2016-10" db="EMBL/GenBank/DDBJ databases">
        <authorList>
            <person name="de Groot N.N."/>
        </authorList>
    </citation>
    <scope>NUCLEOTIDE SEQUENCE [LARGE SCALE GENOMIC DNA]</scope>
    <source>
        <strain evidence="7 8">DSM 12992</strain>
    </source>
</reference>
<evidence type="ECO:0000256" key="1">
    <source>
        <dbReference type="ARBA" id="ARBA00007405"/>
    </source>
</evidence>
<dbReference type="OrthoDB" id="9801525at2"/>
<dbReference type="NCBIfam" id="TIGR03905">
    <property type="entry name" value="TIGR03905_4_Cys"/>
    <property type="match status" value="1"/>
</dbReference>
<comment type="similarity">
    <text evidence="1">Belongs to the ribonucleoside diphosphate reductase class-2 family.</text>
</comment>
<dbReference type="InterPro" id="IPR024434">
    <property type="entry name" value="TSCPD_dom"/>
</dbReference>
<evidence type="ECO:0000256" key="5">
    <source>
        <dbReference type="ARBA" id="ARBA00047754"/>
    </source>
</evidence>
<sequence>MFSYKTHGVCSSSINIEIENNKILSVDFVGGCPGNLLGIGELVKGMDIDLAISKLQGIKCKSKDTSCPDQLANALIEWKSK</sequence>
<dbReference type="InterPro" id="IPR023806">
    <property type="entry name" value="CHP03905"/>
</dbReference>
<dbReference type="GO" id="GO:0000166">
    <property type="term" value="F:nucleotide binding"/>
    <property type="evidence" value="ECO:0007669"/>
    <property type="project" value="UniProtKB-KW"/>
</dbReference>